<protein>
    <recommendedName>
        <fullName evidence="7">Large ribosomal subunit protein uL3m</fullName>
    </recommendedName>
</protein>
<keyword evidence="5" id="KW-0496">Mitochondrion</keyword>
<dbReference type="RefSeq" id="XP_031856018.1">
    <property type="nucleotide sequence ID" value="XM_032000127.1"/>
</dbReference>
<dbReference type="EMBL" id="CABVLU010000004">
    <property type="protein sequence ID" value="VVT56926.1"/>
    <property type="molecule type" value="Genomic_DNA"/>
</dbReference>
<evidence type="ECO:0000256" key="9">
    <source>
        <dbReference type="SAM" id="MobiDB-lite"/>
    </source>
</evidence>
<dbReference type="SUPFAM" id="SSF50447">
    <property type="entry name" value="Translation proteins"/>
    <property type="match status" value="1"/>
</dbReference>
<dbReference type="GeneID" id="43584227"/>
<dbReference type="Proteomes" id="UP000398389">
    <property type="component" value="Unassembled WGS sequence"/>
</dbReference>
<dbReference type="OrthoDB" id="274683at2759"/>
<evidence type="ECO:0000256" key="2">
    <source>
        <dbReference type="ARBA" id="ARBA00006540"/>
    </source>
</evidence>
<feature type="compositionally biased region" description="Polar residues" evidence="9">
    <location>
        <begin position="272"/>
        <end position="288"/>
    </location>
</feature>
<reference evidence="10 11" key="1">
    <citation type="submission" date="2019-09" db="EMBL/GenBank/DDBJ databases">
        <authorList>
            <person name="Brejova B."/>
        </authorList>
    </citation>
    <scope>NUCLEOTIDE SEQUENCE [LARGE SCALE GENOMIC DNA]</scope>
</reference>
<keyword evidence="4 8" id="KW-0689">Ribosomal protein</keyword>
<dbReference type="Gene3D" id="3.30.160.810">
    <property type="match status" value="1"/>
</dbReference>
<evidence type="ECO:0000256" key="6">
    <source>
        <dbReference type="ARBA" id="ARBA00023274"/>
    </source>
</evidence>
<evidence type="ECO:0000256" key="3">
    <source>
        <dbReference type="ARBA" id="ARBA00022946"/>
    </source>
</evidence>
<gene>
    <name evidence="10" type="ORF">SAPINGB_P005413</name>
</gene>
<keyword evidence="3" id="KW-0809">Transit peptide</keyword>
<dbReference type="Gene3D" id="2.40.30.10">
    <property type="entry name" value="Translation factors"/>
    <property type="match status" value="2"/>
</dbReference>
<dbReference type="PANTHER" id="PTHR11229">
    <property type="entry name" value="50S RIBOSOMAL PROTEIN L3"/>
    <property type="match status" value="1"/>
</dbReference>
<evidence type="ECO:0000256" key="5">
    <source>
        <dbReference type="ARBA" id="ARBA00023128"/>
    </source>
</evidence>
<evidence type="ECO:0000313" key="10">
    <source>
        <dbReference type="EMBL" id="VVT56926.1"/>
    </source>
</evidence>
<evidence type="ECO:0000256" key="4">
    <source>
        <dbReference type="ARBA" id="ARBA00022980"/>
    </source>
</evidence>
<dbReference type="AlphaFoldDB" id="A0A5E8C6W8"/>
<dbReference type="PANTHER" id="PTHR11229:SF8">
    <property type="entry name" value="LARGE RIBOSOMAL SUBUNIT PROTEIN UL3M"/>
    <property type="match status" value="1"/>
</dbReference>
<comment type="similarity">
    <text evidence="2 8">Belongs to the universal ribosomal protein uL3 family.</text>
</comment>
<name>A0A5E8C6W8_9ASCO</name>
<evidence type="ECO:0000256" key="8">
    <source>
        <dbReference type="RuleBase" id="RU003905"/>
    </source>
</evidence>
<comment type="subcellular location">
    <subcellularLocation>
        <location evidence="1">Mitochondrion</location>
    </subcellularLocation>
</comment>
<dbReference type="NCBIfam" id="TIGR03625">
    <property type="entry name" value="L3_bact"/>
    <property type="match status" value="1"/>
</dbReference>
<feature type="region of interest" description="Disordered" evidence="9">
    <location>
        <begin position="271"/>
        <end position="291"/>
    </location>
</feature>
<dbReference type="InterPro" id="IPR019927">
    <property type="entry name" value="Ribosomal_uL3_bac/org-type"/>
</dbReference>
<evidence type="ECO:0000313" key="11">
    <source>
        <dbReference type="Proteomes" id="UP000398389"/>
    </source>
</evidence>
<organism evidence="10 11">
    <name type="scientific">Magnusiomyces paraingens</name>
    <dbReference type="NCBI Taxonomy" id="2606893"/>
    <lineage>
        <taxon>Eukaryota</taxon>
        <taxon>Fungi</taxon>
        <taxon>Dikarya</taxon>
        <taxon>Ascomycota</taxon>
        <taxon>Saccharomycotina</taxon>
        <taxon>Dipodascomycetes</taxon>
        <taxon>Dipodascales</taxon>
        <taxon>Dipodascaceae</taxon>
        <taxon>Magnusiomyces</taxon>
    </lineage>
</organism>
<dbReference type="PROSITE" id="PS00474">
    <property type="entry name" value="RIBOSOMAL_L3"/>
    <property type="match status" value="1"/>
</dbReference>
<evidence type="ECO:0000256" key="1">
    <source>
        <dbReference type="ARBA" id="ARBA00004173"/>
    </source>
</evidence>
<keyword evidence="6 8" id="KW-0687">Ribonucleoprotein</keyword>
<sequence>MLASKSSALWASVSAPKTLVRTAAKLTSYSVASTIETTTPVLNHTPEAAHMRKLLPERTGLLARKVGMITWFNTFDEKATAANSRPAGGAAAAAAKSGKATKKSLSDAADAADAAAAEKDSIPQEIVEGLKSLISQDIIGGGPGQMFPCTVLEVDRCQVTHIKTLAKDGYCAVQVGISDVGVPGSPNNEAYIRRKFTRAQLGHFARAEVAPKNDVAEFLVKNDAAATSLPLGTLLDADHFAPGQYVDLKSVSKGKGFQGVMKRHGFHGMSASHGNSLSHRSAGSTGMNQDPGRVLPGKKMPGHMGFKNVTIQNTLVIGVDKERGYILVKGPVAGPNGAVVKISDAKKKLPEYLGLN</sequence>
<accession>A0A5E8C6W8</accession>
<dbReference type="InterPro" id="IPR019926">
    <property type="entry name" value="Ribosomal_uL3_CS"/>
</dbReference>
<dbReference type="InterPro" id="IPR009000">
    <property type="entry name" value="Transl_B-barrel_sf"/>
</dbReference>
<dbReference type="Pfam" id="PF00297">
    <property type="entry name" value="Ribosomal_L3"/>
    <property type="match status" value="1"/>
</dbReference>
<dbReference type="GO" id="GO:0006412">
    <property type="term" value="P:translation"/>
    <property type="evidence" value="ECO:0007669"/>
    <property type="project" value="InterPro"/>
</dbReference>
<dbReference type="InterPro" id="IPR000597">
    <property type="entry name" value="Ribosomal_uL3"/>
</dbReference>
<keyword evidence="11" id="KW-1185">Reference proteome</keyword>
<dbReference type="GO" id="GO:0003735">
    <property type="term" value="F:structural constituent of ribosome"/>
    <property type="evidence" value="ECO:0007669"/>
    <property type="project" value="InterPro"/>
</dbReference>
<evidence type="ECO:0000256" key="7">
    <source>
        <dbReference type="ARBA" id="ARBA00035209"/>
    </source>
</evidence>
<dbReference type="FunFam" id="2.40.30.10:FF:000004">
    <property type="entry name" value="50S ribosomal protein L3"/>
    <property type="match status" value="1"/>
</dbReference>
<proteinExistence type="inferred from homology"/>
<dbReference type="GO" id="GO:0005762">
    <property type="term" value="C:mitochondrial large ribosomal subunit"/>
    <property type="evidence" value="ECO:0007669"/>
    <property type="project" value="TreeGrafter"/>
</dbReference>